<sequence length="313" mass="35362">MDAHRQRESKWMSLMGSIVPSQWRKNKKVKKLIHEGVPSSVRYLIWSHLTDGKAKVVPGVYFQLGNRDRIAAATMIDEDIKSCFQEQPHLQGKKGPVLALLQAYLTMVPDVQYTTGLTLIAGELLLHAPEEDAFWIFTSVMDTHLRPYFSSNSTQMEVDATLFSRVVENNDSQLAKKLYVDMGIEPSAVCAPWFSALFVSALPPEYVNRVWDLFLYEGIPLLFRVGFAVLTCCRRQILGATSSDVVLDYLQHPSPGWLPSTPEGFLSLAHSVKMKDDDMRKTRLKMEAQVKRQAQAQTPRHLPITTSISLPRS</sequence>
<dbReference type="SUPFAM" id="SSF47923">
    <property type="entry name" value="Ypt/Rab-GAP domain of gyp1p"/>
    <property type="match status" value="2"/>
</dbReference>
<dbReference type="PANTHER" id="PTHR47219">
    <property type="entry name" value="RAB GTPASE-ACTIVATING PROTEIN 1-LIKE"/>
    <property type="match status" value="1"/>
</dbReference>
<comment type="caution">
    <text evidence="3">The sequence shown here is derived from an EMBL/GenBank/DDBJ whole genome shotgun (WGS) entry which is preliminary data.</text>
</comment>
<dbReference type="GO" id="GO:0031267">
    <property type="term" value="F:small GTPase binding"/>
    <property type="evidence" value="ECO:0007669"/>
    <property type="project" value="TreeGrafter"/>
</dbReference>
<dbReference type="Pfam" id="PF00566">
    <property type="entry name" value="RabGAP-TBC"/>
    <property type="match status" value="1"/>
</dbReference>
<dbReference type="Gene3D" id="1.10.472.80">
    <property type="entry name" value="Ypt/Rab-GAP domain of gyp1p, domain 3"/>
    <property type="match status" value="1"/>
</dbReference>
<dbReference type="InterPro" id="IPR000195">
    <property type="entry name" value="Rab-GAP-TBC_dom"/>
</dbReference>
<feature type="domain" description="Rab-GAP TBC" evidence="2">
    <location>
        <begin position="36"/>
        <end position="218"/>
    </location>
</feature>
<evidence type="ECO:0000259" key="2">
    <source>
        <dbReference type="PROSITE" id="PS50086"/>
    </source>
</evidence>
<keyword evidence="4" id="KW-1185">Reference proteome</keyword>
<dbReference type="AlphaFoldDB" id="A0A9P5XBT0"/>
<evidence type="ECO:0000256" key="1">
    <source>
        <dbReference type="SAM" id="MobiDB-lite"/>
    </source>
</evidence>
<dbReference type="PANTHER" id="PTHR47219:SF9">
    <property type="entry name" value="GTPASE ACTIVATING PROTEIN AND CENTROSOME-ASSOCIATED, ISOFORM B"/>
    <property type="match status" value="1"/>
</dbReference>
<dbReference type="InterPro" id="IPR035969">
    <property type="entry name" value="Rab-GAP_TBC_sf"/>
</dbReference>
<dbReference type="Proteomes" id="UP000807342">
    <property type="component" value="Unassembled WGS sequence"/>
</dbReference>
<reference evidence="3" key="1">
    <citation type="submission" date="2020-11" db="EMBL/GenBank/DDBJ databases">
        <authorList>
            <consortium name="DOE Joint Genome Institute"/>
            <person name="Ahrendt S."/>
            <person name="Riley R."/>
            <person name="Andreopoulos W."/>
            <person name="Labutti K."/>
            <person name="Pangilinan J."/>
            <person name="Ruiz-Duenas F.J."/>
            <person name="Barrasa J.M."/>
            <person name="Sanchez-Garcia M."/>
            <person name="Camarero S."/>
            <person name="Miyauchi S."/>
            <person name="Serrano A."/>
            <person name="Linde D."/>
            <person name="Babiker R."/>
            <person name="Drula E."/>
            <person name="Ayuso-Fernandez I."/>
            <person name="Pacheco R."/>
            <person name="Padilla G."/>
            <person name="Ferreira P."/>
            <person name="Barriuso J."/>
            <person name="Kellner H."/>
            <person name="Castanera R."/>
            <person name="Alfaro M."/>
            <person name="Ramirez L."/>
            <person name="Pisabarro A.G."/>
            <person name="Kuo A."/>
            <person name="Tritt A."/>
            <person name="Lipzen A."/>
            <person name="He G."/>
            <person name="Yan M."/>
            <person name="Ng V."/>
            <person name="Cullen D."/>
            <person name="Martin F."/>
            <person name="Rosso M.-N."/>
            <person name="Henrissat B."/>
            <person name="Hibbett D."/>
            <person name="Martinez A.T."/>
            <person name="Grigoriev I.V."/>
        </authorList>
    </citation>
    <scope>NUCLEOTIDE SEQUENCE</scope>
    <source>
        <strain evidence="3">MF-IS2</strain>
    </source>
</reference>
<protein>
    <submittedName>
        <fullName evidence="3">RabGAP/TBC</fullName>
    </submittedName>
</protein>
<proteinExistence type="predicted"/>
<dbReference type="GO" id="GO:0005096">
    <property type="term" value="F:GTPase activator activity"/>
    <property type="evidence" value="ECO:0007669"/>
    <property type="project" value="TreeGrafter"/>
</dbReference>
<accession>A0A9P5XBT0</accession>
<organism evidence="3 4">
    <name type="scientific">Macrolepiota fuliginosa MF-IS2</name>
    <dbReference type="NCBI Taxonomy" id="1400762"/>
    <lineage>
        <taxon>Eukaryota</taxon>
        <taxon>Fungi</taxon>
        <taxon>Dikarya</taxon>
        <taxon>Basidiomycota</taxon>
        <taxon>Agaricomycotina</taxon>
        <taxon>Agaricomycetes</taxon>
        <taxon>Agaricomycetidae</taxon>
        <taxon>Agaricales</taxon>
        <taxon>Agaricineae</taxon>
        <taxon>Agaricaceae</taxon>
        <taxon>Macrolepiota</taxon>
    </lineage>
</organism>
<dbReference type="Gene3D" id="1.10.8.270">
    <property type="entry name" value="putative rabgap domain of human tbc1 domain family member 14 like domains"/>
    <property type="match status" value="1"/>
</dbReference>
<dbReference type="EMBL" id="MU151232">
    <property type="protein sequence ID" value="KAF9446705.1"/>
    <property type="molecule type" value="Genomic_DNA"/>
</dbReference>
<dbReference type="InterPro" id="IPR050302">
    <property type="entry name" value="Rab_GAP_TBC_domain"/>
</dbReference>
<evidence type="ECO:0000313" key="4">
    <source>
        <dbReference type="Proteomes" id="UP000807342"/>
    </source>
</evidence>
<gene>
    <name evidence="3" type="ORF">P691DRAFT_672990</name>
</gene>
<name>A0A9P5XBT0_9AGAR</name>
<feature type="region of interest" description="Disordered" evidence="1">
    <location>
        <begin position="292"/>
        <end position="313"/>
    </location>
</feature>
<dbReference type="PROSITE" id="PS50086">
    <property type="entry name" value="TBC_RABGAP"/>
    <property type="match status" value="1"/>
</dbReference>
<dbReference type="OrthoDB" id="159449at2759"/>
<dbReference type="SMART" id="SM00164">
    <property type="entry name" value="TBC"/>
    <property type="match status" value="1"/>
</dbReference>
<evidence type="ECO:0000313" key="3">
    <source>
        <dbReference type="EMBL" id="KAF9446705.1"/>
    </source>
</evidence>